<evidence type="ECO:0000313" key="2">
    <source>
        <dbReference type="Proteomes" id="UP000807115"/>
    </source>
</evidence>
<reference evidence="1" key="1">
    <citation type="journal article" date="2019" name="BMC Genomics">
        <title>A new reference genome for Sorghum bicolor reveals high levels of sequence similarity between sweet and grain genotypes: implications for the genetics of sugar metabolism.</title>
        <authorList>
            <person name="Cooper E.A."/>
            <person name="Brenton Z.W."/>
            <person name="Flinn B.S."/>
            <person name="Jenkins J."/>
            <person name="Shu S."/>
            <person name="Flowers D."/>
            <person name="Luo F."/>
            <person name="Wang Y."/>
            <person name="Xia P."/>
            <person name="Barry K."/>
            <person name="Daum C."/>
            <person name="Lipzen A."/>
            <person name="Yoshinaga Y."/>
            <person name="Schmutz J."/>
            <person name="Saski C."/>
            <person name="Vermerris W."/>
            <person name="Kresovich S."/>
        </authorList>
    </citation>
    <scope>NUCLEOTIDE SEQUENCE</scope>
</reference>
<organism evidence="1 2">
    <name type="scientific">Sorghum bicolor</name>
    <name type="common">Sorghum</name>
    <name type="synonym">Sorghum vulgare</name>
    <dbReference type="NCBI Taxonomy" id="4558"/>
    <lineage>
        <taxon>Eukaryota</taxon>
        <taxon>Viridiplantae</taxon>
        <taxon>Streptophyta</taxon>
        <taxon>Embryophyta</taxon>
        <taxon>Tracheophyta</taxon>
        <taxon>Spermatophyta</taxon>
        <taxon>Magnoliopsida</taxon>
        <taxon>Liliopsida</taxon>
        <taxon>Poales</taxon>
        <taxon>Poaceae</taxon>
        <taxon>PACMAD clade</taxon>
        <taxon>Panicoideae</taxon>
        <taxon>Andropogonodae</taxon>
        <taxon>Andropogoneae</taxon>
        <taxon>Sorghinae</taxon>
        <taxon>Sorghum</taxon>
    </lineage>
</organism>
<name>A0A921UQT8_SORBI</name>
<dbReference type="EMBL" id="CM027682">
    <property type="protein sequence ID" value="KAG0541033.1"/>
    <property type="molecule type" value="Genomic_DNA"/>
</dbReference>
<gene>
    <name evidence="1" type="ORF">BDA96_03G461000</name>
</gene>
<proteinExistence type="predicted"/>
<dbReference type="AlphaFoldDB" id="A0A921UQT8"/>
<protein>
    <submittedName>
        <fullName evidence="1">Uncharacterized protein</fullName>
    </submittedName>
</protein>
<comment type="caution">
    <text evidence="1">The sequence shown here is derived from an EMBL/GenBank/DDBJ whole genome shotgun (WGS) entry which is preliminary data.</text>
</comment>
<accession>A0A921UQT8</accession>
<dbReference type="Proteomes" id="UP000807115">
    <property type="component" value="Chromosome 3"/>
</dbReference>
<reference evidence="1" key="2">
    <citation type="submission" date="2020-10" db="EMBL/GenBank/DDBJ databases">
        <authorList>
            <person name="Cooper E.A."/>
            <person name="Brenton Z.W."/>
            <person name="Flinn B.S."/>
            <person name="Jenkins J."/>
            <person name="Shu S."/>
            <person name="Flowers D."/>
            <person name="Luo F."/>
            <person name="Wang Y."/>
            <person name="Xia P."/>
            <person name="Barry K."/>
            <person name="Daum C."/>
            <person name="Lipzen A."/>
            <person name="Yoshinaga Y."/>
            <person name="Schmutz J."/>
            <person name="Saski C."/>
            <person name="Vermerris W."/>
            <person name="Kresovich S."/>
        </authorList>
    </citation>
    <scope>NUCLEOTIDE SEQUENCE</scope>
</reference>
<sequence>MARPAEKRGGAWVGDPDARASRWCSVYLLGRSDGRGNYSLTNDRCQSAAVWSPYRVCMPPHADMWIFTIFYFFFQMYVRPRNLG</sequence>
<evidence type="ECO:0000313" key="1">
    <source>
        <dbReference type="EMBL" id="KAG0541033.1"/>
    </source>
</evidence>